<organism evidence="5 6">
    <name type="scientific">Brevibacterium salitolerans</name>
    <dbReference type="NCBI Taxonomy" id="1403566"/>
    <lineage>
        <taxon>Bacteria</taxon>
        <taxon>Bacillati</taxon>
        <taxon>Actinomycetota</taxon>
        <taxon>Actinomycetes</taxon>
        <taxon>Micrococcales</taxon>
        <taxon>Brevibacteriaceae</taxon>
        <taxon>Brevibacterium</taxon>
    </lineage>
</organism>
<evidence type="ECO:0000256" key="2">
    <source>
        <dbReference type="ARBA" id="ARBA00023163"/>
    </source>
</evidence>
<keyword evidence="2" id="KW-0804">Transcription</keyword>
<dbReference type="Gene3D" id="1.10.10.60">
    <property type="entry name" value="Homeodomain-like"/>
    <property type="match status" value="1"/>
</dbReference>
<dbReference type="SUPFAM" id="SSF46689">
    <property type="entry name" value="Homeodomain-like"/>
    <property type="match status" value="1"/>
</dbReference>
<dbReference type="PROSITE" id="PS01124">
    <property type="entry name" value="HTH_ARAC_FAMILY_2"/>
    <property type="match status" value="1"/>
</dbReference>
<dbReference type="Proteomes" id="UP001500984">
    <property type="component" value="Unassembled WGS sequence"/>
</dbReference>
<evidence type="ECO:0000259" key="4">
    <source>
        <dbReference type="PROSITE" id="PS01124"/>
    </source>
</evidence>
<feature type="domain" description="HTH araC/xylS-type" evidence="4">
    <location>
        <begin position="69"/>
        <end position="150"/>
    </location>
</feature>
<accession>A0ABP5I0K0</accession>
<dbReference type="EMBL" id="BAAAPZ010000002">
    <property type="protein sequence ID" value="GAA2089562.1"/>
    <property type="molecule type" value="Genomic_DNA"/>
</dbReference>
<evidence type="ECO:0000313" key="6">
    <source>
        <dbReference type="Proteomes" id="UP001500984"/>
    </source>
</evidence>
<gene>
    <name evidence="5" type="ORF">GCM10009823_05440</name>
</gene>
<protein>
    <recommendedName>
        <fullName evidence="4">HTH araC/xylS-type domain-containing protein</fullName>
    </recommendedName>
</protein>
<reference evidence="6" key="1">
    <citation type="journal article" date="2019" name="Int. J. Syst. Evol. Microbiol.">
        <title>The Global Catalogue of Microorganisms (GCM) 10K type strain sequencing project: providing services to taxonomists for standard genome sequencing and annotation.</title>
        <authorList>
            <consortium name="The Broad Institute Genomics Platform"/>
            <consortium name="The Broad Institute Genome Sequencing Center for Infectious Disease"/>
            <person name="Wu L."/>
            <person name="Ma J."/>
        </authorList>
    </citation>
    <scope>NUCLEOTIDE SEQUENCE [LARGE SCALE GENOMIC DNA]</scope>
    <source>
        <strain evidence="6">JCM 15900</strain>
    </source>
</reference>
<name>A0ABP5I0K0_9MICO</name>
<proteinExistence type="predicted"/>
<evidence type="ECO:0000313" key="5">
    <source>
        <dbReference type="EMBL" id="GAA2089562.1"/>
    </source>
</evidence>
<dbReference type="InterPro" id="IPR009057">
    <property type="entry name" value="Homeodomain-like_sf"/>
</dbReference>
<evidence type="ECO:0000256" key="3">
    <source>
        <dbReference type="SAM" id="MobiDB-lite"/>
    </source>
</evidence>
<evidence type="ECO:0000256" key="1">
    <source>
        <dbReference type="ARBA" id="ARBA00023015"/>
    </source>
</evidence>
<sequence length="151" mass="16452">MDAKTVKHGGSTQRLARAASRVRDGKVQRASVSGAVDARGEMCTSITRRKISDADRAEAIRLFHAGTYVKDIASSLRVTKTSVRKILHDAGVASPPRRMTEAEIKDAARRYENGESLARLGERFGYSPGTVRSKIVRAGVEMRPSSVPRSL</sequence>
<keyword evidence="1" id="KW-0805">Transcription regulation</keyword>
<keyword evidence="6" id="KW-1185">Reference proteome</keyword>
<feature type="region of interest" description="Disordered" evidence="3">
    <location>
        <begin position="1"/>
        <end position="26"/>
    </location>
</feature>
<comment type="caution">
    <text evidence="5">The sequence shown here is derived from an EMBL/GenBank/DDBJ whole genome shotgun (WGS) entry which is preliminary data.</text>
</comment>
<dbReference type="InterPro" id="IPR018060">
    <property type="entry name" value="HTH_AraC"/>
</dbReference>